<dbReference type="GO" id="GO:0019239">
    <property type="term" value="F:deaminase activity"/>
    <property type="evidence" value="ECO:0007669"/>
    <property type="project" value="TreeGrafter"/>
</dbReference>
<name>A0A7C4D137_9CREN</name>
<dbReference type="InterPro" id="IPR006175">
    <property type="entry name" value="YjgF/YER057c/UK114"/>
</dbReference>
<dbReference type="Pfam" id="PF01042">
    <property type="entry name" value="Ribonuc_L-PSP"/>
    <property type="match status" value="1"/>
</dbReference>
<gene>
    <name evidence="2" type="ORF">ENU31_04375</name>
</gene>
<dbReference type="SUPFAM" id="SSF55298">
    <property type="entry name" value="YjgF-like"/>
    <property type="match status" value="1"/>
</dbReference>
<proteinExistence type="inferred from homology"/>
<accession>A0A7C4D137</accession>
<dbReference type="CDD" id="cd00448">
    <property type="entry name" value="YjgF_YER057c_UK114_family"/>
    <property type="match status" value="1"/>
</dbReference>
<dbReference type="FunFam" id="3.30.1330.40:FF:000001">
    <property type="entry name" value="L-PSP family endoribonuclease"/>
    <property type="match status" value="1"/>
</dbReference>
<protein>
    <submittedName>
        <fullName evidence="2">RidA family protein</fullName>
    </submittedName>
</protein>
<evidence type="ECO:0000256" key="1">
    <source>
        <dbReference type="ARBA" id="ARBA00010552"/>
    </source>
</evidence>
<sequence>MAKEIIYTDKAPKPIGPYSQAVKIGPWLFISGQIPIEPSTGRIIEGDIKDQTRRVLENIKSILEACNYSLKDVVKVTVYLTDLNDLQDFNTIYSLYFDEKPPARTTVQVSALPRGVKVEIDVIAYRE</sequence>
<dbReference type="InterPro" id="IPR006056">
    <property type="entry name" value="RidA"/>
</dbReference>
<dbReference type="EMBL" id="DTCA01000134">
    <property type="protein sequence ID" value="HGM07627.1"/>
    <property type="molecule type" value="Genomic_DNA"/>
</dbReference>
<dbReference type="PANTHER" id="PTHR11803:SF39">
    <property type="entry name" value="2-IMINOBUTANOATE_2-IMINOPROPANOATE DEAMINASE"/>
    <property type="match status" value="1"/>
</dbReference>
<evidence type="ECO:0000313" key="2">
    <source>
        <dbReference type="EMBL" id="HGM07627.1"/>
    </source>
</evidence>
<comment type="caution">
    <text evidence="2">The sequence shown here is derived from an EMBL/GenBank/DDBJ whole genome shotgun (WGS) entry which is preliminary data.</text>
</comment>
<reference evidence="2" key="1">
    <citation type="journal article" date="2020" name="mSystems">
        <title>Genome- and Community-Level Interaction Insights into Carbon Utilization and Element Cycling Functions of Hydrothermarchaeota in Hydrothermal Sediment.</title>
        <authorList>
            <person name="Zhou Z."/>
            <person name="Liu Y."/>
            <person name="Xu W."/>
            <person name="Pan J."/>
            <person name="Luo Z.H."/>
            <person name="Li M."/>
        </authorList>
    </citation>
    <scope>NUCLEOTIDE SEQUENCE [LARGE SCALE GENOMIC DNA]</scope>
    <source>
        <strain evidence="2">SpSt-658</strain>
    </source>
</reference>
<organism evidence="2">
    <name type="scientific">Ignisphaera aggregans</name>
    <dbReference type="NCBI Taxonomy" id="334771"/>
    <lineage>
        <taxon>Archaea</taxon>
        <taxon>Thermoproteota</taxon>
        <taxon>Thermoprotei</taxon>
        <taxon>Desulfurococcales</taxon>
        <taxon>Desulfurococcaceae</taxon>
        <taxon>Ignisphaera</taxon>
    </lineage>
</organism>
<comment type="similarity">
    <text evidence="1">Belongs to the RutC family.</text>
</comment>
<dbReference type="NCBIfam" id="TIGR00004">
    <property type="entry name" value="Rid family detoxifying hydrolase"/>
    <property type="match status" value="1"/>
</dbReference>
<dbReference type="GO" id="GO:0005829">
    <property type="term" value="C:cytosol"/>
    <property type="evidence" value="ECO:0007669"/>
    <property type="project" value="TreeGrafter"/>
</dbReference>
<dbReference type="AlphaFoldDB" id="A0A7C4D137"/>
<dbReference type="PANTHER" id="PTHR11803">
    <property type="entry name" value="2-IMINOBUTANOATE/2-IMINOPROPANOATE DEAMINASE RIDA"/>
    <property type="match status" value="1"/>
</dbReference>
<dbReference type="Gene3D" id="3.30.1330.40">
    <property type="entry name" value="RutC-like"/>
    <property type="match status" value="1"/>
</dbReference>
<dbReference type="InterPro" id="IPR035959">
    <property type="entry name" value="RutC-like_sf"/>
</dbReference>